<sequence length="252" mass="27787">MTMTILTRKFGKCPPRRDPRTSRLSPSLAAWLPAVPDSVAWSRHVTYAMWGNDRYGDCAFAAMAALIGTWTKNAQAEVLLTTTMCLENYAACTGFDPATGANDDGTVLLDALERWRRAGYARPGQTRDYLTAFGTIDLHDHDGLRRAVAYLGGVYAGIQVPAYLMRADGDWRRDDGGDQTILGGHCIAIVGYEPGWWHVFTWGGVRRMAVDLWDAIADEAYGLISRQNWLAVDGRTPRGEDVAALLQEMQAA</sequence>
<protein>
    <recommendedName>
        <fullName evidence="3">Peptidase C39-like domain-containing protein</fullName>
    </recommendedName>
</protein>
<evidence type="ECO:0000313" key="2">
    <source>
        <dbReference type="Proteomes" id="UP001449795"/>
    </source>
</evidence>
<proteinExistence type="predicted"/>
<reference evidence="1 2" key="1">
    <citation type="submission" date="2024-04" db="EMBL/GenBank/DDBJ databases">
        <title>Complete genome sequence of Nguyenibacter vanlangesis HBCM-1154, a strain capable of nitrogen fixation, IAA production, and phosphorus solubilization isolated from sugarcane soil.</title>
        <authorList>
            <person name="MY HANH P."/>
        </authorList>
    </citation>
    <scope>NUCLEOTIDE SEQUENCE [LARGE SCALE GENOMIC DNA]</scope>
    <source>
        <strain evidence="1 2">HBCM 1154</strain>
    </source>
</reference>
<evidence type="ECO:0008006" key="3">
    <source>
        <dbReference type="Google" id="ProtNLM"/>
    </source>
</evidence>
<keyword evidence="2" id="KW-1185">Reference proteome</keyword>
<evidence type="ECO:0000313" key="1">
    <source>
        <dbReference type="EMBL" id="XAE44891.1"/>
    </source>
</evidence>
<gene>
    <name evidence="1" type="ORF">AAC691_10950</name>
</gene>
<organism evidence="1 2">
    <name type="scientific">Nguyenibacter vanlangensis</name>
    <dbReference type="NCBI Taxonomy" id="1216886"/>
    <lineage>
        <taxon>Bacteria</taxon>
        <taxon>Pseudomonadati</taxon>
        <taxon>Pseudomonadota</taxon>
        <taxon>Alphaproteobacteria</taxon>
        <taxon>Acetobacterales</taxon>
        <taxon>Acetobacteraceae</taxon>
        <taxon>Nguyenibacter</taxon>
    </lineage>
</organism>
<name>A0ABZ3DBW2_9PROT</name>
<dbReference type="EMBL" id="CP152276">
    <property type="protein sequence ID" value="XAE44891.1"/>
    <property type="molecule type" value="Genomic_DNA"/>
</dbReference>
<dbReference type="Proteomes" id="UP001449795">
    <property type="component" value="Chromosome"/>
</dbReference>
<accession>A0ABZ3DBW2</accession>
<dbReference type="RefSeq" id="WP_342630083.1">
    <property type="nucleotide sequence ID" value="NZ_CP152276.1"/>
</dbReference>
<dbReference type="SUPFAM" id="SSF54001">
    <property type="entry name" value="Cysteine proteinases"/>
    <property type="match status" value="1"/>
</dbReference>
<dbReference type="InterPro" id="IPR038765">
    <property type="entry name" value="Papain-like_cys_pep_sf"/>
</dbReference>